<dbReference type="Pfam" id="PF13704">
    <property type="entry name" value="Glyco_tranf_2_4"/>
    <property type="match status" value="1"/>
</dbReference>
<dbReference type="OrthoDB" id="565316at2"/>
<dbReference type="Proteomes" id="UP000219111">
    <property type="component" value="Unassembled WGS sequence"/>
</dbReference>
<proteinExistence type="predicted"/>
<reference evidence="2" key="1">
    <citation type="submission" date="2017-08" db="EMBL/GenBank/DDBJ databases">
        <authorList>
            <person name="Varghese N."/>
            <person name="Submissions S."/>
        </authorList>
    </citation>
    <scope>NUCLEOTIDE SEQUENCE [LARGE SCALE GENOMIC DNA]</scope>
    <source>
        <strain evidence="2">JA276</strain>
    </source>
</reference>
<keyword evidence="2" id="KW-1185">Reference proteome</keyword>
<dbReference type="AlphaFoldDB" id="A0A285T2R5"/>
<dbReference type="GO" id="GO:0016740">
    <property type="term" value="F:transferase activity"/>
    <property type="evidence" value="ECO:0007669"/>
    <property type="project" value="UniProtKB-KW"/>
</dbReference>
<gene>
    <name evidence="1" type="ORF">SAMN05877831_11343</name>
</gene>
<dbReference type="EMBL" id="OBMT01000013">
    <property type="protein sequence ID" value="SOC15225.1"/>
    <property type="molecule type" value="Genomic_DNA"/>
</dbReference>
<sequence length="302" mass="33512">MTIVANIQVGNEVELIDQHIAYHLALGIDGFVIADMASVDGTSERLERYRGDRRFVIRKYEMSALVDATVLRTAEIGDWMLAASRDHFAPDWVVRLDADEFLYAARPLEAALPAPDTQASFQIARRNAIFQDGQPIPPPPSNPEALAAFSIVAKPVKTSPSEYESDDSLPLIMTEVAPKVLARPDRVAAYAPGGHGTCDTLGQRQISPLTNGLLLVHFWFTTPGRFVRKARFTVEAKALLNQDPKSRQAWQWSRWAGLAEGEEAESEAAILQEYRRQFPGAAKLDALRQAGIVRRVGEYWDA</sequence>
<accession>A0A285T2R5</accession>
<evidence type="ECO:0000313" key="1">
    <source>
        <dbReference type="EMBL" id="SOC15225.1"/>
    </source>
</evidence>
<evidence type="ECO:0000313" key="2">
    <source>
        <dbReference type="Proteomes" id="UP000219111"/>
    </source>
</evidence>
<dbReference type="RefSeq" id="WP_097070917.1">
    <property type="nucleotide sequence ID" value="NZ_OBMT01000013.1"/>
</dbReference>
<keyword evidence="1" id="KW-0808">Transferase</keyword>
<name>A0A285T2R5_9RHOB</name>
<protein>
    <submittedName>
        <fullName evidence="1">Glycosyl transferase family 2</fullName>
    </submittedName>
</protein>
<organism evidence="1 2">
    <name type="scientific">Rhodobacter maris</name>
    <dbReference type="NCBI Taxonomy" id="446682"/>
    <lineage>
        <taxon>Bacteria</taxon>
        <taxon>Pseudomonadati</taxon>
        <taxon>Pseudomonadota</taxon>
        <taxon>Alphaproteobacteria</taxon>
        <taxon>Rhodobacterales</taxon>
        <taxon>Rhodobacter group</taxon>
        <taxon>Rhodobacter</taxon>
    </lineage>
</organism>